<dbReference type="Pfam" id="PF00069">
    <property type="entry name" value="Pkinase"/>
    <property type="match status" value="1"/>
</dbReference>
<dbReference type="PANTHER" id="PTHR48013:SF9">
    <property type="entry name" value="DUAL SPECIFICITY MITOGEN-ACTIVATED PROTEIN KINASE KINASE 5"/>
    <property type="match status" value="1"/>
</dbReference>
<feature type="domain" description="Protein kinase" evidence="10">
    <location>
        <begin position="1"/>
        <end position="68"/>
    </location>
</feature>
<organism evidence="11 12">
    <name type="scientific">Streblomastix strix</name>
    <dbReference type="NCBI Taxonomy" id="222440"/>
    <lineage>
        <taxon>Eukaryota</taxon>
        <taxon>Metamonada</taxon>
        <taxon>Preaxostyla</taxon>
        <taxon>Oxymonadida</taxon>
        <taxon>Streblomastigidae</taxon>
        <taxon>Streblomastix</taxon>
    </lineage>
</organism>
<comment type="caution">
    <text evidence="11">The sequence shown here is derived from an EMBL/GenBank/DDBJ whole genome shotgun (WGS) entry which is preliminary data.</text>
</comment>
<dbReference type="EMBL" id="SNRW01049587">
    <property type="protein sequence ID" value="KAA6310773.1"/>
    <property type="molecule type" value="Genomic_DNA"/>
</dbReference>
<evidence type="ECO:0000256" key="7">
    <source>
        <dbReference type="ARBA" id="ARBA00049014"/>
    </source>
</evidence>
<dbReference type="PROSITE" id="PS50011">
    <property type="entry name" value="PROTEIN_KINASE_DOM"/>
    <property type="match status" value="1"/>
</dbReference>
<gene>
    <name evidence="11" type="ORF">EZS28_056250</name>
</gene>
<keyword evidence="3" id="KW-0418">Kinase</keyword>
<dbReference type="GO" id="GO:0004708">
    <property type="term" value="F:MAP kinase kinase activity"/>
    <property type="evidence" value="ECO:0007669"/>
    <property type="project" value="UniProtKB-EC"/>
</dbReference>
<evidence type="ECO:0000259" key="10">
    <source>
        <dbReference type="PROSITE" id="PS50011"/>
    </source>
</evidence>
<comment type="catalytic activity">
    <reaction evidence="7">
        <text>L-seryl-[protein] + ATP = O-phospho-L-seryl-[protein] + ADP + H(+)</text>
        <dbReference type="Rhea" id="RHEA:17989"/>
        <dbReference type="Rhea" id="RHEA-COMP:9863"/>
        <dbReference type="Rhea" id="RHEA-COMP:11604"/>
        <dbReference type="ChEBI" id="CHEBI:15378"/>
        <dbReference type="ChEBI" id="CHEBI:29999"/>
        <dbReference type="ChEBI" id="CHEBI:30616"/>
        <dbReference type="ChEBI" id="CHEBI:83421"/>
        <dbReference type="ChEBI" id="CHEBI:456216"/>
        <dbReference type="EC" id="2.7.12.2"/>
    </reaction>
</comment>
<dbReference type="PANTHER" id="PTHR48013">
    <property type="entry name" value="DUAL SPECIFICITY MITOGEN-ACTIVATED PROTEIN KINASE KINASE 5-RELATED"/>
    <property type="match status" value="1"/>
</dbReference>
<comment type="catalytic activity">
    <reaction evidence="9">
        <text>L-tyrosyl-[protein] + ATP = O-phospho-L-tyrosyl-[protein] + ADP + H(+)</text>
        <dbReference type="Rhea" id="RHEA:10596"/>
        <dbReference type="Rhea" id="RHEA-COMP:10136"/>
        <dbReference type="Rhea" id="RHEA-COMP:20101"/>
        <dbReference type="ChEBI" id="CHEBI:15378"/>
        <dbReference type="ChEBI" id="CHEBI:30616"/>
        <dbReference type="ChEBI" id="CHEBI:46858"/>
        <dbReference type="ChEBI" id="CHEBI:61978"/>
        <dbReference type="ChEBI" id="CHEBI:456216"/>
        <dbReference type="EC" id="2.7.12.2"/>
    </reaction>
</comment>
<proteinExistence type="inferred from homology"/>
<dbReference type="EC" id="2.7.12.2" evidence="6"/>
<dbReference type="Gene3D" id="1.10.510.10">
    <property type="entry name" value="Transferase(Phosphotransferase) domain 1"/>
    <property type="match status" value="1"/>
</dbReference>
<dbReference type="InterPro" id="IPR000719">
    <property type="entry name" value="Prot_kinase_dom"/>
</dbReference>
<dbReference type="InterPro" id="IPR011009">
    <property type="entry name" value="Kinase-like_dom_sf"/>
</dbReference>
<dbReference type="SUPFAM" id="SSF56112">
    <property type="entry name" value="Protein kinase-like (PK-like)"/>
    <property type="match status" value="1"/>
</dbReference>
<dbReference type="AlphaFoldDB" id="A0A5J4PR35"/>
<sequence>MFYILSGLNVLHQLGIIHQCLSPENILLDKDGNSKLSHFGSSQNITDKDQLGTIETQIYTSPEAITLD</sequence>
<evidence type="ECO:0000256" key="6">
    <source>
        <dbReference type="ARBA" id="ARBA00038999"/>
    </source>
</evidence>
<dbReference type="Proteomes" id="UP000324800">
    <property type="component" value="Unassembled WGS sequence"/>
</dbReference>
<evidence type="ECO:0000256" key="5">
    <source>
        <dbReference type="ARBA" id="ARBA00038035"/>
    </source>
</evidence>
<keyword evidence="1" id="KW-0808">Transferase</keyword>
<evidence type="ECO:0000256" key="3">
    <source>
        <dbReference type="ARBA" id="ARBA00022777"/>
    </source>
</evidence>
<name>A0A5J4PR35_9EUKA</name>
<reference evidence="11 12" key="1">
    <citation type="submission" date="2019-03" db="EMBL/GenBank/DDBJ databases">
        <title>Single cell metagenomics reveals metabolic interactions within the superorganism composed of flagellate Streblomastix strix and complex community of Bacteroidetes bacteria on its surface.</title>
        <authorList>
            <person name="Treitli S.C."/>
            <person name="Kolisko M."/>
            <person name="Husnik F."/>
            <person name="Keeling P."/>
            <person name="Hampl V."/>
        </authorList>
    </citation>
    <scope>NUCLEOTIDE SEQUENCE [LARGE SCALE GENOMIC DNA]</scope>
    <source>
        <strain evidence="11">ST1C</strain>
    </source>
</reference>
<evidence type="ECO:0000256" key="1">
    <source>
        <dbReference type="ARBA" id="ARBA00022679"/>
    </source>
</evidence>
<comment type="similarity">
    <text evidence="5">Belongs to the protein kinase superfamily. STE Ser/Thr protein kinase family. MAP kinase kinase subfamily.</text>
</comment>
<feature type="non-terminal residue" evidence="11">
    <location>
        <position position="68"/>
    </location>
</feature>
<keyword evidence="4" id="KW-0067">ATP-binding</keyword>
<evidence type="ECO:0000256" key="9">
    <source>
        <dbReference type="ARBA" id="ARBA00051693"/>
    </source>
</evidence>
<evidence type="ECO:0000313" key="12">
    <source>
        <dbReference type="Proteomes" id="UP000324800"/>
    </source>
</evidence>
<evidence type="ECO:0000256" key="2">
    <source>
        <dbReference type="ARBA" id="ARBA00022741"/>
    </source>
</evidence>
<protein>
    <recommendedName>
        <fullName evidence="6">mitogen-activated protein kinase kinase</fullName>
        <ecNumber evidence="6">2.7.12.2</ecNumber>
    </recommendedName>
</protein>
<evidence type="ECO:0000256" key="8">
    <source>
        <dbReference type="ARBA" id="ARBA00049299"/>
    </source>
</evidence>
<evidence type="ECO:0000256" key="4">
    <source>
        <dbReference type="ARBA" id="ARBA00022840"/>
    </source>
</evidence>
<dbReference type="GO" id="GO:0005524">
    <property type="term" value="F:ATP binding"/>
    <property type="evidence" value="ECO:0007669"/>
    <property type="project" value="UniProtKB-KW"/>
</dbReference>
<accession>A0A5J4PR35</accession>
<keyword evidence="2" id="KW-0547">Nucleotide-binding</keyword>
<evidence type="ECO:0000313" key="11">
    <source>
        <dbReference type="EMBL" id="KAA6310773.1"/>
    </source>
</evidence>
<dbReference type="OrthoDB" id="193860at2759"/>
<comment type="catalytic activity">
    <reaction evidence="8">
        <text>L-threonyl-[protein] + ATP = O-phospho-L-threonyl-[protein] + ADP + H(+)</text>
        <dbReference type="Rhea" id="RHEA:46608"/>
        <dbReference type="Rhea" id="RHEA-COMP:11060"/>
        <dbReference type="Rhea" id="RHEA-COMP:11605"/>
        <dbReference type="ChEBI" id="CHEBI:15378"/>
        <dbReference type="ChEBI" id="CHEBI:30013"/>
        <dbReference type="ChEBI" id="CHEBI:30616"/>
        <dbReference type="ChEBI" id="CHEBI:61977"/>
        <dbReference type="ChEBI" id="CHEBI:456216"/>
        <dbReference type="EC" id="2.7.12.2"/>
    </reaction>
</comment>